<comment type="caution">
    <text evidence="1">The sequence shown here is derived from an EMBL/GenBank/DDBJ whole genome shotgun (WGS) entry which is preliminary data.</text>
</comment>
<dbReference type="AlphaFoldDB" id="A0A7W9EVS6"/>
<dbReference type="RefSeq" id="WP_184056393.1">
    <property type="nucleotide sequence ID" value="NZ_JACIJK010000004.1"/>
</dbReference>
<accession>A0A7W9EVS6</accession>
<reference evidence="1 2" key="1">
    <citation type="submission" date="2020-08" db="EMBL/GenBank/DDBJ databases">
        <title>Genomic Encyclopedia of Type Strains, Phase IV (KMG-IV): sequencing the most valuable type-strain genomes for metagenomic binning, comparative biology and taxonomic classification.</title>
        <authorList>
            <person name="Goeker M."/>
        </authorList>
    </citation>
    <scope>NUCLEOTIDE SEQUENCE [LARGE SCALE GENOMIC DNA]</scope>
    <source>
        <strain evidence="1 2">DSM 100044</strain>
    </source>
</reference>
<sequence length="66" mass="7394">MPKLPRRLPYEAIILAGLLLGSCEDRLSPKRIAEQADVADVNARNALARVSELESRVSEIERKLNH</sequence>
<dbReference type="EMBL" id="JACIJK010000004">
    <property type="protein sequence ID" value="MBB5714788.1"/>
    <property type="molecule type" value="Genomic_DNA"/>
</dbReference>
<protein>
    <submittedName>
        <fullName evidence="1">Uncharacterized protein</fullName>
    </submittedName>
</protein>
<keyword evidence="2" id="KW-1185">Reference proteome</keyword>
<evidence type="ECO:0000313" key="1">
    <source>
        <dbReference type="EMBL" id="MBB5714788.1"/>
    </source>
</evidence>
<organism evidence="1 2">
    <name type="scientific">Sphingomonas aerophila</name>
    <dbReference type="NCBI Taxonomy" id="1344948"/>
    <lineage>
        <taxon>Bacteria</taxon>
        <taxon>Pseudomonadati</taxon>
        <taxon>Pseudomonadota</taxon>
        <taxon>Alphaproteobacteria</taxon>
        <taxon>Sphingomonadales</taxon>
        <taxon>Sphingomonadaceae</taxon>
        <taxon>Sphingomonas</taxon>
    </lineage>
</organism>
<dbReference type="PROSITE" id="PS51257">
    <property type="entry name" value="PROKAR_LIPOPROTEIN"/>
    <property type="match status" value="1"/>
</dbReference>
<gene>
    <name evidence="1" type="ORF">FHS94_001624</name>
</gene>
<evidence type="ECO:0000313" key="2">
    <source>
        <dbReference type="Proteomes" id="UP000546200"/>
    </source>
</evidence>
<name>A0A7W9EVS6_9SPHN</name>
<dbReference type="Proteomes" id="UP000546200">
    <property type="component" value="Unassembled WGS sequence"/>
</dbReference>
<proteinExistence type="predicted"/>